<dbReference type="EMBL" id="CAJNOT010002204">
    <property type="protein sequence ID" value="CAF1294483.1"/>
    <property type="molecule type" value="Genomic_DNA"/>
</dbReference>
<dbReference type="AlphaFoldDB" id="A0A818SSS2"/>
<evidence type="ECO:0000313" key="4">
    <source>
        <dbReference type="Proteomes" id="UP000663836"/>
    </source>
</evidence>
<dbReference type="PANTHER" id="PTHR43570">
    <property type="entry name" value="ALDEHYDE DEHYDROGENASE"/>
    <property type="match status" value="1"/>
</dbReference>
<dbReference type="PANTHER" id="PTHR43570:SF16">
    <property type="entry name" value="ALDEHYDE DEHYDROGENASE TYPE III, ISOFORM Q"/>
    <property type="match status" value="1"/>
</dbReference>
<organism evidence="3 4">
    <name type="scientific">Rotaria sordida</name>
    <dbReference type="NCBI Taxonomy" id="392033"/>
    <lineage>
        <taxon>Eukaryota</taxon>
        <taxon>Metazoa</taxon>
        <taxon>Spiralia</taxon>
        <taxon>Gnathifera</taxon>
        <taxon>Rotifera</taxon>
        <taxon>Eurotatoria</taxon>
        <taxon>Bdelloidea</taxon>
        <taxon>Philodinida</taxon>
        <taxon>Philodinidae</taxon>
        <taxon>Rotaria</taxon>
    </lineage>
</organism>
<comment type="caution">
    <text evidence="3">The sequence shown here is derived from an EMBL/GenBank/DDBJ whole genome shotgun (WGS) entry which is preliminary data.</text>
</comment>
<evidence type="ECO:0000313" key="3">
    <source>
        <dbReference type="EMBL" id="CAF3673112.1"/>
    </source>
</evidence>
<accession>A0A818SSS2</accession>
<keyword evidence="1" id="KW-0560">Oxidoreductase</keyword>
<dbReference type="Gene3D" id="3.40.605.10">
    <property type="entry name" value="Aldehyde Dehydrogenase, Chain A, domain 1"/>
    <property type="match status" value="1"/>
</dbReference>
<dbReference type="InterPro" id="IPR012394">
    <property type="entry name" value="Aldehyde_DH_NAD(P)"/>
</dbReference>
<dbReference type="SUPFAM" id="SSF53720">
    <property type="entry name" value="ALDH-like"/>
    <property type="match status" value="1"/>
</dbReference>
<gene>
    <name evidence="3" type="ORF">JBS370_LOCUS7679</name>
    <name evidence="2" type="ORF">ZHD862_LOCUS27628</name>
</gene>
<protein>
    <submittedName>
        <fullName evidence="3">Uncharacterized protein</fullName>
    </submittedName>
</protein>
<dbReference type="InterPro" id="IPR016161">
    <property type="entry name" value="Ald_DH/histidinol_DH"/>
</dbReference>
<reference evidence="3" key="1">
    <citation type="submission" date="2021-02" db="EMBL/GenBank/DDBJ databases">
        <authorList>
            <person name="Nowell W R."/>
        </authorList>
    </citation>
    <scope>NUCLEOTIDE SEQUENCE</scope>
</reference>
<dbReference type="GO" id="GO:0005737">
    <property type="term" value="C:cytoplasm"/>
    <property type="evidence" value="ECO:0007669"/>
    <property type="project" value="TreeGrafter"/>
</dbReference>
<sequence>MAETPLDSIPSIFQDLRTSFNSGKTKSIAWRKRQIEQLYKMCDEQKEAFASAAHADFHRPSAETFLYDCGVIRNECNHTLNHIDERTRDEYRSDSLAYATMDKYVHPHVADSGKIAPL</sequence>
<dbReference type="EMBL" id="CAJOBD010000464">
    <property type="protein sequence ID" value="CAF3673112.1"/>
    <property type="molecule type" value="Genomic_DNA"/>
</dbReference>
<dbReference type="Proteomes" id="UP000663836">
    <property type="component" value="Unassembled WGS sequence"/>
</dbReference>
<proteinExistence type="predicted"/>
<evidence type="ECO:0000313" key="2">
    <source>
        <dbReference type="EMBL" id="CAF1294483.1"/>
    </source>
</evidence>
<dbReference type="GO" id="GO:0004029">
    <property type="term" value="F:aldehyde dehydrogenase (NAD+) activity"/>
    <property type="evidence" value="ECO:0007669"/>
    <property type="project" value="TreeGrafter"/>
</dbReference>
<evidence type="ECO:0000256" key="1">
    <source>
        <dbReference type="ARBA" id="ARBA00023002"/>
    </source>
</evidence>
<dbReference type="GO" id="GO:0006081">
    <property type="term" value="P:aldehyde metabolic process"/>
    <property type="evidence" value="ECO:0007669"/>
    <property type="project" value="InterPro"/>
</dbReference>
<name>A0A818SSS2_9BILA</name>
<dbReference type="Proteomes" id="UP000663864">
    <property type="component" value="Unassembled WGS sequence"/>
</dbReference>
<dbReference type="InterPro" id="IPR016162">
    <property type="entry name" value="Ald_DH_N"/>
</dbReference>